<dbReference type="InterPro" id="IPR048538">
    <property type="entry name" value="Rrn7_cyclin_C"/>
</dbReference>
<dbReference type="Pfam" id="PF20645">
    <property type="entry name" value="Rrn7_cyclin_C"/>
    <property type="match status" value="1"/>
</dbReference>
<evidence type="ECO:0000256" key="2">
    <source>
        <dbReference type="ARBA" id="ARBA00006899"/>
    </source>
</evidence>
<dbReference type="GO" id="GO:0001164">
    <property type="term" value="F:RNA polymerase I core promoter sequence-specific DNA binding"/>
    <property type="evidence" value="ECO:0007669"/>
    <property type="project" value="InterPro"/>
</dbReference>
<dbReference type="PANTHER" id="PTHR31576:SF2">
    <property type="entry name" value="TATA BOX-BINDING PROTEIN-ASSOCIATED FACTOR RNA POLYMERASE I SUBUNIT B"/>
    <property type="match status" value="1"/>
</dbReference>
<dbReference type="Proteomes" id="UP000594260">
    <property type="component" value="Unplaced"/>
</dbReference>
<evidence type="ECO:0000256" key="7">
    <source>
        <dbReference type="ARBA" id="ARBA00023125"/>
    </source>
</evidence>
<dbReference type="GeneID" id="111250674"/>
<evidence type="ECO:0000256" key="6">
    <source>
        <dbReference type="ARBA" id="ARBA00023015"/>
    </source>
</evidence>
<keyword evidence="3" id="KW-0479">Metal-binding</keyword>
<keyword evidence="5" id="KW-0862">Zinc</keyword>
<accession>A0A7M7K854</accession>
<keyword evidence="8" id="KW-0804">Transcription</keyword>
<evidence type="ECO:0000256" key="10">
    <source>
        <dbReference type="SAM" id="MobiDB-lite"/>
    </source>
</evidence>
<keyword evidence="6" id="KW-0805">Transcription regulation</keyword>
<dbReference type="EnsemblMetazoa" id="XM_022806250">
    <property type="protein sequence ID" value="XP_022661985"/>
    <property type="gene ID" value="LOC111250674"/>
</dbReference>
<keyword evidence="9" id="KW-0539">Nucleus</keyword>
<dbReference type="AlphaFoldDB" id="A0A7M7K854"/>
<keyword evidence="13" id="KW-1185">Reference proteome</keyword>
<feature type="region of interest" description="Disordered" evidence="10">
    <location>
        <begin position="112"/>
        <end position="134"/>
    </location>
</feature>
<feature type="domain" description="Rrn7/TAF1B C-terminal cyclin" evidence="11">
    <location>
        <begin position="359"/>
        <end position="470"/>
    </location>
</feature>
<dbReference type="CTD" id="9014"/>
<evidence type="ECO:0000313" key="13">
    <source>
        <dbReference type="Proteomes" id="UP000594260"/>
    </source>
</evidence>
<dbReference type="PANTHER" id="PTHR31576">
    <property type="entry name" value="TATA BOX-BINDING PROTEIN-ASSOCIATED FACTOR RNA POLYMERASE I SUBUNIT B"/>
    <property type="match status" value="1"/>
</dbReference>
<evidence type="ECO:0000259" key="11">
    <source>
        <dbReference type="Pfam" id="PF20645"/>
    </source>
</evidence>
<evidence type="ECO:0000256" key="1">
    <source>
        <dbReference type="ARBA" id="ARBA00004604"/>
    </source>
</evidence>
<protein>
    <recommendedName>
        <fullName evidence="11">Rrn7/TAF1B C-terminal cyclin domain-containing protein</fullName>
    </recommendedName>
</protein>
<proteinExistence type="inferred from homology"/>
<dbReference type="GO" id="GO:0070860">
    <property type="term" value="C:RNA polymerase I core factor complex"/>
    <property type="evidence" value="ECO:0007669"/>
    <property type="project" value="InterPro"/>
</dbReference>
<dbReference type="InterPro" id="IPR033599">
    <property type="entry name" value="TAF1B/Rrn7"/>
</dbReference>
<evidence type="ECO:0000256" key="4">
    <source>
        <dbReference type="ARBA" id="ARBA00022771"/>
    </source>
</evidence>
<dbReference type="RefSeq" id="XP_022661985.1">
    <property type="nucleotide sequence ID" value="XM_022806250.1"/>
</dbReference>
<evidence type="ECO:0000256" key="5">
    <source>
        <dbReference type="ARBA" id="ARBA00022833"/>
    </source>
</evidence>
<dbReference type="GO" id="GO:0008270">
    <property type="term" value="F:zinc ion binding"/>
    <property type="evidence" value="ECO:0007669"/>
    <property type="project" value="UniProtKB-KW"/>
</dbReference>
<name>A0A7M7K854_VARDE</name>
<evidence type="ECO:0000313" key="12">
    <source>
        <dbReference type="EnsemblMetazoa" id="XP_022661985"/>
    </source>
</evidence>
<evidence type="ECO:0000256" key="9">
    <source>
        <dbReference type="ARBA" id="ARBA00023242"/>
    </source>
</evidence>
<comment type="subcellular location">
    <subcellularLocation>
        <location evidence="1">Nucleus</location>
        <location evidence="1">Nucleolus</location>
    </subcellularLocation>
</comment>
<evidence type="ECO:0000256" key="3">
    <source>
        <dbReference type="ARBA" id="ARBA00022723"/>
    </source>
</evidence>
<sequence length="643" mass="72660">MFCFCWKVAVMELWFKYIDVLEIDVEPYGKLPPFCLKEEFEMAARKIKEDSFGLKKAVFNHISMRYRSMYKQRNKNSWYKQHSVLCGYRPVKAPRIQATGLSEILSSLSTAGHESNDNSMSALSTESNSDKGNDAAVGVSEAAEEASGFGFGTLESGMDVVDEGQSFAFAHHQTDISSLNVLDVSMENSETNILDTANVKKVPAGGDQEAEGIVSSSMNRGNSVMQVEDVDLTSNIAYRLKSYMESRNRFSLEHYAEPVFQMHTSCLIMILYLGIVRAKVFHIGILDIYRFIRQKALTYREPRDGVAEELLKWRQNLFFNMTLPDIHPVHTGMGSFVRSTGILCALLGIPELEMPPMTYFIARIGLDLNLPGEILSMAVKISREYNLQPSWTLDGSEEFPHMTAKPVPLMELEACAVLLFVLKYLFGINGSTEYASSLEAEKRSHKEGVKYFVISHWMTQLSRRAHFLRRRGEYYNSRGPSEFEHIRSAAYLVRHSDKRRADFYQRGVVSRKCARFIDDVAVERMLSTPKLSPSSWPLKNALRTLVQHESPADPLHLLDNMCNDQVIINGTSEFPLALRSHARFYVEAARKTSEAAEPSFIGNALAPPKNMVALVSLLAEYCLCSSLRLHRTLLQVEKRIAQA</sequence>
<evidence type="ECO:0000256" key="8">
    <source>
        <dbReference type="ARBA" id="ARBA00023163"/>
    </source>
</evidence>
<reference evidence="12" key="1">
    <citation type="submission" date="2021-01" db="UniProtKB">
        <authorList>
            <consortium name="EnsemblMetazoa"/>
        </authorList>
    </citation>
    <scope>IDENTIFICATION</scope>
</reference>
<keyword evidence="4" id="KW-0863">Zinc-finger</keyword>
<organism evidence="12 13">
    <name type="scientific">Varroa destructor</name>
    <name type="common">Honeybee mite</name>
    <dbReference type="NCBI Taxonomy" id="109461"/>
    <lineage>
        <taxon>Eukaryota</taxon>
        <taxon>Metazoa</taxon>
        <taxon>Ecdysozoa</taxon>
        <taxon>Arthropoda</taxon>
        <taxon>Chelicerata</taxon>
        <taxon>Arachnida</taxon>
        <taxon>Acari</taxon>
        <taxon>Parasitiformes</taxon>
        <taxon>Mesostigmata</taxon>
        <taxon>Gamasina</taxon>
        <taxon>Dermanyssoidea</taxon>
        <taxon>Varroidae</taxon>
        <taxon>Varroa</taxon>
    </lineage>
</organism>
<dbReference type="GO" id="GO:0042790">
    <property type="term" value="P:nucleolar large rRNA transcription by RNA polymerase I"/>
    <property type="evidence" value="ECO:0007669"/>
    <property type="project" value="TreeGrafter"/>
</dbReference>
<comment type="similarity">
    <text evidence="2">Belongs to the RRN7/TAF1B family.</text>
</comment>
<feature type="compositionally biased region" description="Polar residues" evidence="10">
    <location>
        <begin position="112"/>
        <end position="127"/>
    </location>
</feature>
<keyword evidence="7" id="KW-0238">DNA-binding</keyword>